<evidence type="ECO:0000313" key="1">
    <source>
        <dbReference type="EMBL" id="CAK5088816.1"/>
    </source>
</evidence>
<keyword evidence="2" id="KW-1185">Reference proteome</keyword>
<proteinExistence type="predicted"/>
<dbReference type="Proteomes" id="UP001497535">
    <property type="component" value="Unassembled WGS sequence"/>
</dbReference>
<evidence type="ECO:0000313" key="2">
    <source>
        <dbReference type="Proteomes" id="UP001497535"/>
    </source>
</evidence>
<name>A0ACB1AEP3_MELEN</name>
<accession>A0ACB1AEP3</accession>
<protein>
    <submittedName>
        <fullName evidence="1">Uncharacterized protein</fullName>
    </submittedName>
</protein>
<dbReference type="EMBL" id="CAVMJV010000074">
    <property type="protein sequence ID" value="CAK5088816.1"/>
    <property type="molecule type" value="Genomic_DNA"/>
</dbReference>
<comment type="caution">
    <text evidence="1">The sequence shown here is derived from an EMBL/GenBank/DDBJ whole genome shotgun (WGS) entry which is preliminary data.</text>
</comment>
<reference evidence="1" key="1">
    <citation type="submission" date="2023-11" db="EMBL/GenBank/DDBJ databases">
        <authorList>
            <person name="Poullet M."/>
        </authorList>
    </citation>
    <scope>NUCLEOTIDE SEQUENCE</scope>
    <source>
        <strain evidence="1">E1834</strain>
    </source>
</reference>
<gene>
    <name evidence="1" type="ORF">MENTE1834_LOCUS36502</name>
</gene>
<sequence>MHVQGGENVNTFDIRIFFSNGAAVQAVFEKNSTANDLIHLMIKHLEIDDISDGEEALAIWLVSPLLGLHFLMSGTRRLRFWARFEK</sequence>
<organism evidence="1 2">
    <name type="scientific">Meloidogyne enterolobii</name>
    <name type="common">Root-knot nematode worm</name>
    <name type="synonym">Meloidogyne mayaguensis</name>
    <dbReference type="NCBI Taxonomy" id="390850"/>
    <lineage>
        <taxon>Eukaryota</taxon>
        <taxon>Metazoa</taxon>
        <taxon>Ecdysozoa</taxon>
        <taxon>Nematoda</taxon>
        <taxon>Chromadorea</taxon>
        <taxon>Rhabditida</taxon>
        <taxon>Tylenchina</taxon>
        <taxon>Tylenchomorpha</taxon>
        <taxon>Tylenchoidea</taxon>
        <taxon>Meloidogynidae</taxon>
        <taxon>Meloidogyninae</taxon>
        <taxon>Meloidogyne</taxon>
    </lineage>
</organism>